<name>A0ABP8GB69_9BACT</name>
<keyword evidence="11" id="KW-0472">Membrane</keyword>
<evidence type="ECO:0000256" key="15">
    <source>
        <dbReference type="SAM" id="SignalP"/>
    </source>
</evidence>
<evidence type="ECO:0000259" key="16">
    <source>
        <dbReference type="Pfam" id="PF02563"/>
    </source>
</evidence>
<dbReference type="Proteomes" id="UP001501207">
    <property type="component" value="Unassembled WGS sequence"/>
</dbReference>
<evidence type="ECO:0000256" key="11">
    <source>
        <dbReference type="ARBA" id="ARBA00023136"/>
    </source>
</evidence>
<evidence type="ECO:0000256" key="14">
    <source>
        <dbReference type="ARBA" id="ARBA00023288"/>
    </source>
</evidence>
<evidence type="ECO:0000256" key="5">
    <source>
        <dbReference type="ARBA" id="ARBA00022597"/>
    </source>
</evidence>
<dbReference type="Gene3D" id="3.10.560.10">
    <property type="entry name" value="Outer membrane lipoprotein wza domain like"/>
    <property type="match status" value="1"/>
</dbReference>
<keyword evidence="6" id="KW-0812">Transmembrane</keyword>
<evidence type="ECO:0000256" key="9">
    <source>
        <dbReference type="ARBA" id="ARBA00023065"/>
    </source>
</evidence>
<feature type="domain" description="SLBB" evidence="17">
    <location>
        <begin position="158"/>
        <end position="238"/>
    </location>
</feature>
<evidence type="ECO:0000256" key="1">
    <source>
        <dbReference type="ARBA" id="ARBA00004571"/>
    </source>
</evidence>
<keyword evidence="9" id="KW-0406">Ion transport</keyword>
<evidence type="ECO:0000256" key="2">
    <source>
        <dbReference type="ARBA" id="ARBA00009450"/>
    </source>
</evidence>
<evidence type="ECO:0000256" key="13">
    <source>
        <dbReference type="ARBA" id="ARBA00023237"/>
    </source>
</evidence>
<keyword evidence="13" id="KW-0998">Cell outer membrane</keyword>
<dbReference type="InterPro" id="IPR054765">
    <property type="entry name" value="SLBB_dom"/>
</dbReference>
<feature type="domain" description="Polysaccharide export protein N-terminal" evidence="16">
    <location>
        <begin position="51"/>
        <end position="153"/>
    </location>
</feature>
<proteinExistence type="inferred from homology"/>
<dbReference type="EMBL" id="BAABFN010000022">
    <property type="protein sequence ID" value="GAA4320940.1"/>
    <property type="molecule type" value="Genomic_DNA"/>
</dbReference>
<accession>A0ABP8GB69</accession>
<sequence length="273" mass="29860">MSTISKLFLAACVAILCCPACTSTKHIAYFQNINDTARIQSEAISVQPVTPTIQPDDILSITVSSTNQAAAAPFNQGSAGVTTQMYMGETSTVESLYGRTADMRLGYLVDADGSINFPSIGKLPLKGLTLQAAQDTLTHRLLTYLADPIVNIRFLNYKITILGEVARPGTFNIPNQQITLLQALGMAGDMTVFGKRVNVMVVREKNGERTYGRINMNDSKSLFTSPYYYLQQNDVVYVEPRKTKVWNTDNAGLRNVSILATILSALSLVATRF</sequence>
<evidence type="ECO:0000313" key="19">
    <source>
        <dbReference type="Proteomes" id="UP001501207"/>
    </source>
</evidence>
<evidence type="ECO:0000256" key="4">
    <source>
        <dbReference type="ARBA" id="ARBA00022452"/>
    </source>
</evidence>
<protein>
    <recommendedName>
        <fullName evidence="20">Polysaccharide export protein</fullName>
    </recommendedName>
</protein>
<comment type="caution">
    <text evidence="18">The sequence shown here is derived from an EMBL/GenBank/DDBJ whole genome shotgun (WGS) entry which is preliminary data.</text>
</comment>
<reference evidence="19" key="1">
    <citation type="journal article" date="2019" name="Int. J. Syst. Evol. Microbiol.">
        <title>The Global Catalogue of Microorganisms (GCM) 10K type strain sequencing project: providing services to taxonomists for standard genome sequencing and annotation.</title>
        <authorList>
            <consortium name="The Broad Institute Genomics Platform"/>
            <consortium name="The Broad Institute Genome Sequencing Center for Infectious Disease"/>
            <person name="Wu L."/>
            <person name="Ma J."/>
        </authorList>
    </citation>
    <scope>NUCLEOTIDE SEQUENCE [LARGE SCALE GENOMIC DNA]</scope>
    <source>
        <strain evidence="19">JCM 17664</strain>
    </source>
</reference>
<dbReference type="InterPro" id="IPR049712">
    <property type="entry name" value="Poly_export"/>
</dbReference>
<feature type="chain" id="PRO_5045393204" description="Polysaccharide export protein" evidence="15">
    <location>
        <begin position="23"/>
        <end position="273"/>
    </location>
</feature>
<evidence type="ECO:0000256" key="3">
    <source>
        <dbReference type="ARBA" id="ARBA00022448"/>
    </source>
</evidence>
<gene>
    <name evidence="18" type="ORF">GCM10023143_35470</name>
</gene>
<evidence type="ECO:0000256" key="12">
    <source>
        <dbReference type="ARBA" id="ARBA00023139"/>
    </source>
</evidence>
<evidence type="ECO:0000256" key="8">
    <source>
        <dbReference type="ARBA" id="ARBA00023047"/>
    </source>
</evidence>
<evidence type="ECO:0000256" key="10">
    <source>
        <dbReference type="ARBA" id="ARBA00023114"/>
    </source>
</evidence>
<comment type="subcellular location">
    <subcellularLocation>
        <location evidence="1">Cell outer membrane</location>
        <topology evidence="1">Multi-pass membrane protein</topology>
    </subcellularLocation>
</comment>
<evidence type="ECO:0000259" key="17">
    <source>
        <dbReference type="Pfam" id="PF22461"/>
    </source>
</evidence>
<evidence type="ECO:0000256" key="6">
    <source>
        <dbReference type="ARBA" id="ARBA00022692"/>
    </source>
</evidence>
<keyword evidence="4" id="KW-1134">Transmembrane beta strand</keyword>
<dbReference type="Pfam" id="PF02563">
    <property type="entry name" value="Poly_export"/>
    <property type="match status" value="1"/>
</dbReference>
<evidence type="ECO:0000313" key="18">
    <source>
        <dbReference type="EMBL" id="GAA4320940.1"/>
    </source>
</evidence>
<keyword evidence="8" id="KW-0625">Polysaccharide transport</keyword>
<evidence type="ECO:0000256" key="7">
    <source>
        <dbReference type="ARBA" id="ARBA00022729"/>
    </source>
</evidence>
<keyword evidence="19" id="KW-1185">Reference proteome</keyword>
<dbReference type="Pfam" id="PF22461">
    <property type="entry name" value="SLBB_2"/>
    <property type="match status" value="1"/>
</dbReference>
<organism evidence="18 19">
    <name type="scientific">Compostibacter hankyongensis</name>
    <dbReference type="NCBI Taxonomy" id="1007089"/>
    <lineage>
        <taxon>Bacteria</taxon>
        <taxon>Pseudomonadati</taxon>
        <taxon>Bacteroidota</taxon>
        <taxon>Chitinophagia</taxon>
        <taxon>Chitinophagales</taxon>
        <taxon>Chitinophagaceae</taxon>
        <taxon>Compostibacter</taxon>
    </lineage>
</organism>
<keyword evidence="12" id="KW-0564">Palmitate</keyword>
<keyword evidence="7 15" id="KW-0732">Signal</keyword>
<feature type="signal peptide" evidence="15">
    <location>
        <begin position="1"/>
        <end position="22"/>
    </location>
</feature>
<comment type="similarity">
    <text evidence="2">Belongs to the BexD/CtrA/VexA family.</text>
</comment>
<keyword evidence="10" id="KW-0626">Porin</keyword>
<keyword evidence="5" id="KW-0762">Sugar transport</keyword>
<dbReference type="PANTHER" id="PTHR33619">
    <property type="entry name" value="POLYSACCHARIDE EXPORT PROTEIN GFCE-RELATED"/>
    <property type="match status" value="1"/>
</dbReference>
<keyword evidence="3" id="KW-0813">Transport</keyword>
<dbReference type="PANTHER" id="PTHR33619:SF3">
    <property type="entry name" value="POLYSACCHARIDE EXPORT PROTEIN GFCE-RELATED"/>
    <property type="match status" value="1"/>
</dbReference>
<evidence type="ECO:0008006" key="20">
    <source>
        <dbReference type="Google" id="ProtNLM"/>
    </source>
</evidence>
<keyword evidence="14" id="KW-0449">Lipoprotein</keyword>
<dbReference type="InterPro" id="IPR003715">
    <property type="entry name" value="Poly_export_N"/>
</dbReference>